<dbReference type="Proteomes" id="UP001194469">
    <property type="component" value="Unassembled WGS sequence"/>
</dbReference>
<accession>A0ABS0J1J2</accession>
<proteinExistence type="predicted"/>
<evidence type="ECO:0000313" key="1">
    <source>
        <dbReference type="EMBL" id="MBG3876012.1"/>
    </source>
</evidence>
<evidence type="ECO:0000313" key="2">
    <source>
        <dbReference type="Proteomes" id="UP001194469"/>
    </source>
</evidence>
<reference evidence="1 2" key="1">
    <citation type="submission" date="2019-08" db="EMBL/GenBank/DDBJ databases">
        <authorList>
            <person name="Luo N."/>
        </authorList>
    </citation>
    <scope>NUCLEOTIDE SEQUENCE [LARGE SCALE GENOMIC DNA]</scope>
    <source>
        <strain evidence="1 2">NCIMB 9442</strain>
    </source>
</reference>
<organism evidence="1 2">
    <name type="scientific">Nitratidesulfovibrio oxamicus</name>
    <dbReference type="NCBI Taxonomy" id="32016"/>
    <lineage>
        <taxon>Bacteria</taxon>
        <taxon>Pseudomonadati</taxon>
        <taxon>Thermodesulfobacteriota</taxon>
        <taxon>Desulfovibrionia</taxon>
        <taxon>Desulfovibrionales</taxon>
        <taxon>Desulfovibrionaceae</taxon>
        <taxon>Nitratidesulfovibrio</taxon>
    </lineage>
</organism>
<evidence type="ECO:0008006" key="3">
    <source>
        <dbReference type="Google" id="ProtNLM"/>
    </source>
</evidence>
<protein>
    <recommendedName>
        <fullName evidence="3">Tail tube protein</fullName>
    </recommendedName>
</protein>
<name>A0ABS0J1J2_9BACT</name>
<gene>
    <name evidence="1" type="ORF">FVW20_02960</name>
</gene>
<sequence length="156" mass="16841">MAINGKNYDWEDITVRLPQGETVGITDISYKDGQGVEPRYGRGATPRGYGRKNYEASGSFTLDRDEFERLKKELASSGAGGIYDHTPFPVVVSYANADQPTIVDTLPACKVTSHDTSSAQGDDNAGQVKCEITILSPILWNGVPAKVDRKVSSLTG</sequence>
<comment type="caution">
    <text evidence="1">The sequence shown here is derived from an EMBL/GenBank/DDBJ whole genome shotgun (WGS) entry which is preliminary data.</text>
</comment>
<keyword evidence="2" id="KW-1185">Reference proteome</keyword>
<dbReference type="EMBL" id="VRYY01000063">
    <property type="protein sequence ID" value="MBG3876012.1"/>
    <property type="molecule type" value="Genomic_DNA"/>
</dbReference>
<dbReference type="RefSeq" id="WP_196608231.1">
    <property type="nucleotide sequence ID" value="NZ_VRYY01000063.1"/>
</dbReference>